<dbReference type="Gene3D" id="3.30.70.80">
    <property type="entry name" value="Peptidase S8 propeptide/proteinase inhibitor I9"/>
    <property type="match status" value="1"/>
</dbReference>
<dbReference type="RefSeq" id="WP_202748059.1">
    <property type="nucleotide sequence ID" value="NZ_JAESWC010000002.1"/>
</dbReference>
<dbReference type="Pfam" id="PF05922">
    <property type="entry name" value="Inhibitor_I9"/>
    <property type="match status" value="1"/>
</dbReference>
<evidence type="ECO:0000259" key="14">
    <source>
        <dbReference type="Pfam" id="PF05922"/>
    </source>
</evidence>
<dbReference type="Pfam" id="PF06280">
    <property type="entry name" value="fn3_5"/>
    <property type="match status" value="1"/>
</dbReference>
<protein>
    <submittedName>
        <fullName evidence="16">S8 family serine peptidase</fullName>
    </submittedName>
</protein>
<feature type="domain" description="C5a peptidase/Subtilisin-like protease SBT2-like Fn3-like" evidence="15">
    <location>
        <begin position="697"/>
        <end position="805"/>
    </location>
</feature>
<dbReference type="CDD" id="cd07475">
    <property type="entry name" value="Peptidases_S8_C5a_Peptidase"/>
    <property type="match status" value="1"/>
</dbReference>
<dbReference type="Gene3D" id="3.40.50.200">
    <property type="entry name" value="Peptidase S8/S53 domain"/>
    <property type="match status" value="1"/>
</dbReference>
<evidence type="ECO:0000313" key="17">
    <source>
        <dbReference type="Proteomes" id="UP000632377"/>
    </source>
</evidence>
<feature type="domain" description="PA" evidence="13">
    <location>
        <begin position="455"/>
        <end position="542"/>
    </location>
</feature>
<accession>A0ABS1T7Z1</accession>
<keyword evidence="7 9" id="KW-0378">Hydrolase</keyword>
<dbReference type="Pfam" id="PF09136">
    <property type="entry name" value="Glucodextran_B"/>
    <property type="match status" value="1"/>
</dbReference>
<dbReference type="PANTHER" id="PTHR43806:SF11">
    <property type="entry name" value="CEREVISIN-RELATED"/>
    <property type="match status" value="1"/>
</dbReference>
<feature type="domain" description="Peptidase S8/S53" evidence="12">
    <location>
        <begin position="211"/>
        <end position="673"/>
    </location>
</feature>
<dbReference type="Gene3D" id="2.60.40.1710">
    <property type="entry name" value="Subtilisin-like superfamily"/>
    <property type="match status" value="1"/>
</dbReference>
<evidence type="ECO:0000256" key="8">
    <source>
        <dbReference type="ARBA" id="ARBA00022825"/>
    </source>
</evidence>
<feature type="chain" id="PRO_5046148739" evidence="11">
    <location>
        <begin position="23"/>
        <end position="1263"/>
    </location>
</feature>
<dbReference type="InterPro" id="IPR037045">
    <property type="entry name" value="S8pro/Inhibitor_I9_sf"/>
</dbReference>
<evidence type="ECO:0000256" key="3">
    <source>
        <dbReference type="ARBA" id="ARBA00022525"/>
    </source>
</evidence>
<keyword evidence="3" id="KW-0964">Secreted</keyword>
<feature type="active site" description="Charge relay system" evidence="9">
    <location>
        <position position="610"/>
    </location>
</feature>
<dbReference type="Gene3D" id="3.50.30.30">
    <property type="match status" value="1"/>
</dbReference>
<keyword evidence="8 9" id="KW-0720">Serine protease</keyword>
<keyword evidence="2" id="KW-0134">Cell wall</keyword>
<dbReference type="PANTHER" id="PTHR43806">
    <property type="entry name" value="PEPTIDASE S8"/>
    <property type="match status" value="1"/>
</dbReference>
<evidence type="ECO:0000256" key="7">
    <source>
        <dbReference type="ARBA" id="ARBA00022801"/>
    </source>
</evidence>
<dbReference type="PROSITE" id="PS51892">
    <property type="entry name" value="SUBTILASE"/>
    <property type="match status" value="1"/>
</dbReference>
<evidence type="ECO:0000256" key="5">
    <source>
        <dbReference type="ARBA" id="ARBA00022729"/>
    </source>
</evidence>
<dbReference type="InterPro" id="IPR023828">
    <property type="entry name" value="Peptidase_S8_Ser-AS"/>
</dbReference>
<comment type="caution">
    <text evidence="16">The sequence shown here is derived from an EMBL/GenBank/DDBJ whole genome shotgun (WGS) entry which is preliminary data.</text>
</comment>
<dbReference type="Pfam" id="PF00082">
    <property type="entry name" value="Peptidase_S8"/>
    <property type="match status" value="1"/>
</dbReference>
<proteinExistence type="inferred from homology"/>
<evidence type="ECO:0000256" key="9">
    <source>
        <dbReference type="PROSITE-ProRule" id="PRU01240"/>
    </source>
</evidence>
<name>A0ABS1T7Z1_9CLOT</name>
<dbReference type="InterPro" id="IPR010435">
    <property type="entry name" value="C5a/SBT2-like_Fn3"/>
</dbReference>
<gene>
    <name evidence="16" type="ORF">JK636_06720</name>
</gene>
<organism evidence="16 17">
    <name type="scientific">Clostridium rhizosphaerae</name>
    <dbReference type="NCBI Taxonomy" id="2803861"/>
    <lineage>
        <taxon>Bacteria</taxon>
        <taxon>Bacillati</taxon>
        <taxon>Bacillota</taxon>
        <taxon>Clostridia</taxon>
        <taxon>Eubacteriales</taxon>
        <taxon>Clostridiaceae</taxon>
        <taxon>Clostridium</taxon>
    </lineage>
</organism>
<dbReference type="InterPro" id="IPR036852">
    <property type="entry name" value="Peptidase_S8/S53_dom_sf"/>
</dbReference>
<keyword evidence="17" id="KW-1185">Reference proteome</keyword>
<dbReference type="SUPFAM" id="SSF52025">
    <property type="entry name" value="PA domain"/>
    <property type="match status" value="1"/>
</dbReference>
<evidence type="ECO:0000256" key="1">
    <source>
        <dbReference type="ARBA" id="ARBA00011073"/>
    </source>
</evidence>
<evidence type="ECO:0000256" key="10">
    <source>
        <dbReference type="RuleBase" id="RU003355"/>
    </source>
</evidence>
<evidence type="ECO:0000256" key="4">
    <source>
        <dbReference type="ARBA" id="ARBA00022670"/>
    </source>
</evidence>
<dbReference type="InterPro" id="IPR034216">
    <property type="entry name" value="C5a_Peptidase"/>
</dbReference>
<keyword evidence="4 9" id="KW-0645">Protease</keyword>
<dbReference type="InterPro" id="IPR015500">
    <property type="entry name" value="Peptidase_S8_subtilisin-rel"/>
</dbReference>
<dbReference type="SUPFAM" id="SSF52743">
    <property type="entry name" value="Subtilisin-like"/>
    <property type="match status" value="1"/>
</dbReference>
<evidence type="ECO:0000256" key="11">
    <source>
        <dbReference type="SAM" id="SignalP"/>
    </source>
</evidence>
<keyword evidence="6" id="KW-0677">Repeat</keyword>
<dbReference type="CDD" id="cd02133">
    <property type="entry name" value="PA_C5a_like"/>
    <property type="match status" value="1"/>
</dbReference>
<evidence type="ECO:0000313" key="16">
    <source>
        <dbReference type="EMBL" id="MBL4935450.1"/>
    </source>
</evidence>
<dbReference type="InterPro" id="IPR046450">
    <property type="entry name" value="PA_dom_sf"/>
</dbReference>
<evidence type="ECO:0000259" key="15">
    <source>
        <dbReference type="Pfam" id="PF06280"/>
    </source>
</evidence>
<dbReference type="PROSITE" id="PS00136">
    <property type="entry name" value="SUBTILASE_ASP"/>
    <property type="match status" value="1"/>
</dbReference>
<feature type="signal peptide" evidence="11">
    <location>
        <begin position="1"/>
        <end position="22"/>
    </location>
</feature>
<sequence length="1263" mass="135926">MKARNQKLVSIMATAAVMFSLATGTGTSKVKAVTPGLDQKIINEQKKAAAQEVSQKDTLNWLSSKYGVKETFNDNLPVESTNPNDDVRVIVQLEDSPVLKRQGLEANIAEDGVRIQNHATKAADNALKAAQNKKKDIIKKASNLKSAKIRHEYDTAFNGFSMEVKRSEIANIKKMTGVKKVTEARVYKPDMTSAKALTQAYDTWNDLKLKGEGMVVAIIDTGIDFTHKDMRITNTSKDALNKDNVLTADDKGKFYSDKVPYGYNFADNNQEVKDLTSSMHGMHVAGIVAANGKKAQVDTNQAIQGVAPEAQLLAMKVFSNDPNNTGAYTDDLVAAIESSVEHKADVINMSLGSPAGFQDPDDPEQLAVKEAADAGVQVVISAGNNYNSTYPYKMPGVVDTAMVGSPGLAKDSLCVASYENTNITCVGFDYTGGTKPVAYFTSEIDPVGTLKGAYQLVDCGIGQTSDFAGKDLKGKIALIKRGTLDFVTKKLNAQAAGAAGVVVYNQSTAERADGGDSYVSMATDTRVKIPSIFIGNTDGVKLVSLISSGVTISFNGAVTQVANPATNDMSDFTSWGPTPNLDFKPQISAPGGNIYSTVNNNKYETMSGTSMASPHTAGSEALIMQGLKKVNPELAGTRMIVDLAKISAMNTAKVEMDKNNTKVPFSPRRQGAGLVQIENAIKNKVTVTTDDFEAAAALKEIGKTKSFNLQLRNLGNKAVTYTLDNMGGAYTEYSDFLSKMSYDVAIEGATVTFDKSTVKVPANGAASVKVTINLPDNFATEQFVEGYVKFVSKDASVPSLSVPYMGFYGSWSKPDTIDKPIWDSNSNFGITTQLTNMLGGYYYLGYQGKDKYGNPIIDPNQIAISPNNDGYYDNVIPKLYLLRNIKNMNIDVLDSNNKVIRTISQDELIRKDNYTSENSKGAFGRMDNAWMWDGTVFNSKTGNNDKVKDGQYSIRVTSKIDFSGAKPQTLTMPVKVDTVGPDVQLTSSDKSDSSAYTLKWTENDALSGVDPANPWVFLNGQRVDDSKIKKDSNGVFSCDVTLAAGENRIAISALDNAMNETDKEFSVNLPLNMTFNNFESGMQVNKPDFTVSGKINAAVASLTVNGTAATINPDLTFSAAVKLNEGMNAVSVVVKDFQGNTLADYAKKVVCDSVGPVIVLDNKLGDDGKLHVTKKAVTLTGKVTDNTFGCRFYINGNQVLNLTSALGTGVEKTFSYNLNVTNNSWIELKAVDTSGNTTIQKIQVVIDKATANAAAPTDNAVEQ</sequence>
<dbReference type="EMBL" id="JAESWC010000002">
    <property type="protein sequence ID" value="MBL4935450.1"/>
    <property type="molecule type" value="Genomic_DNA"/>
</dbReference>
<dbReference type="Gene3D" id="2.60.40.4070">
    <property type="match status" value="1"/>
</dbReference>
<comment type="similarity">
    <text evidence="1 9 10">Belongs to the peptidase S8 family.</text>
</comment>
<dbReference type="PRINTS" id="PR00723">
    <property type="entry name" value="SUBTILISIN"/>
</dbReference>
<dbReference type="InterPro" id="IPR013783">
    <property type="entry name" value="Ig-like_fold"/>
</dbReference>
<feature type="active site" description="Charge relay system" evidence="9">
    <location>
        <position position="280"/>
    </location>
</feature>
<feature type="domain" description="Inhibitor I9" evidence="14">
    <location>
        <begin position="90"/>
        <end position="188"/>
    </location>
</feature>
<dbReference type="InterPro" id="IPR000209">
    <property type="entry name" value="Peptidase_S8/S53_dom"/>
</dbReference>
<evidence type="ECO:0000259" key="12">
    <source>
        <dbReference type="Pfam" id="PF00082"/>
    </source>
</evidence>
<dbReference type="InterPro" id="IPR003137">
    <property type="entry name" value="PA_domain"/>
</dbReference>
<dbReference type="InterPro" id="IPR010259">
    <property type="entry name" value="S8pro/Inhibitor_I9"/>
</dbReference>
<dbReference type="PROSITE" id="PS00138">
    <property type="entry name" value="SUBTILASE_SER"/>
    <property type="match status" value="1"/>
</dbReference>
<keyword evidence="5 11" id="KW-0732">Signal</keyword>
<evidence type="ECO:0000259" key="13">
    <source>
        <dbReference type="Pfam" id="PF02225"/>
    </source>
</evidence>
<evidence type="ECO:0000256" key="2">
    <source>
        <dbReference type="ARBA" id="ARBA00022512"/>
    </source>
</evidence>
<dbReference type="Pfam" id="PF02225">
    <property type="entry name" value="PA"/>
    <property type="match status" value="1"/>
</dbReference>
<dbReference type="PROSITE" id="PS00137">
    <property type="entry name" value="SUBTILASE_HIS"/>
    <property type="match status" value="1"/>
</dbReference>
<reference evidence="16 17" key="1">
    <citation type="submission" date="2021-01" db="EMBL/GenBank/DDBJ databases">
        <title>Genome public.</title>
        <authorList>
            <person name="Liu C."/>
            <person name="Sun Q."/>
        </authorList>
    </citation>
    <scope>NUCLEOTIDE SEQUENCE [LARGE SCALE GENOMIC DNA]</scope>
    <source>
        <strain evidence="16 17">YIM B02515</strain>
    </source>
</reference>
<dbReference type="Proteomes" id="UP000632377">
    <property type="component" value="Unassembled WGS sequence"/>
</dbReference>
<dbReference type="InterPro" id="IPR023827">
    <property type="entry name" value="Peptidase_S8_Asp-AS"/>
</dbReference>
<dbReference type="InterPro" id="IPR050131">
    <property type="entry name" value="Peptidase_S8_subtilisin-like"/>
</dbReference>
<evidence type="ECO:0000256" key="6">
    <source>
        <dbReference type="ARBA" id="ARBA00022737"/>
    </source>
</evidence>
<dbReference type="Gene3D" id="2.60.40.10">
    <property type="entry name" value="Immunoglobulins"/>
    <property type="match status" value="2"/>
</dbReference>
<feature type="active site" description="Charge relay system" evidence="9">
    <location>
        <position position="220"/>
    </location>
</feature>
<dbReference type="InterPro" id="IPR022398">
    <property type="entry name" value="Peptidase_S8_His-AS"/>
</dbReference>